<accession>A0A382F2R4</accession>
<feature type="non-terminal residue" evidence="2">
    <location>
        <position position="1"/>
    </location>
</feature>
<proteinExistence type="predicted"/>
<protein>
    <submittedName>
        <fullName evidence="2">Uncharacterized protein</fullName>
    </submittedName>
</protein>
<reference evidence="2" key="1">
    <citation type="submission" date="2018-05" db="EMBL/GenBank/DDBJ databases">
        <authorList>
            <person name="Lanie J.A."/>
            <person name="Ng W.-L."/>
            <person name="Kazmierczak K.M."/>
            <person name="Andrzejewski T.M."/>
            <person name="Davidsen T.M."/>
            <person name="Wayne K.J."/>
            <person name="Tettelin H."/>
            <person name="Glass J.I."/>
            <person name="Rusch D."/>
            <person name="Podicherti R."/>
            <person name="Tsui H.-C.T."/>
            <person name="Winkler M.E."/>
        </authorList>
    </citation>
    <scope>NUCLEOTIDE SEQUENCE</scope>
</reference>
<evidence type="ECO:0000256" key="1">
    <source>
        <dbReference type="SAM" id="MobiDB-lite"/>
    </source>
</evidence>
<evidence type="ECO:0000313" key="2">
    <source>
        <dbReference type="EMBL" id="SVB56979.1"/>
    </source>
</evidence>
<name>A0A382F2R4_9ZZZZ</name>
<feature type="region of interest" description="Disordered" evidence="1">
    <location>
        <begin position="1"/>
        <end position="46"/>
    </location>
</feature>
<organism evidence="2">
    <name type="scientific">marine metagenome</name>
    <dbReference type="NCBI Taxonomy" id="408172"/>
    <lineage>
        <taxon>unclassified sequences</taxon>
        <taxon>metagenomes</taxon>
        <taxon>ecological metagenomes</taxon>
    </lineage>
</organism>
<feature type="compositionally biased region" description="Basic and acidic residues" evidence="1">
    <location>
        <begin position="34"/>
        <end position="46"/>
    </location>
</feature>
<dbReference type="EMBL" id="UINC01047564">
    <property type="protein sequence ID" value="SVB56979.1"/>
    <property type="molecule type" value="Genomic_DNA"/>
</dbReference>
<dbReference type="AlphaFoldDB" id="A0A382F2R4"/>
<sequence>GSRRGPADETGPDTGRQKATGSVRGVATASDVLSHPDFDRRPRTPT</sequence>
<gene>
    <name evidence="2" type="ORF">METZ01_LOCUS209833</name>
</gene>